<keyword evidence="3" id="KW-1185">Reference proteome</keyword>
<feature type="transmembrane region" description="Helical" evidence="1">
    <location>
        <begin position="124"/>
        <end position="148"/>
    </location>
</feature>
<evidence type="ECO:0000313" key="3">
    <source>
        <dbReference type="Proteomes" id="UP000078576"/>
    </source>
</evidence>
<evidence type="ECO:0000313" key="2">
    <source>
        <dbReference type="EMBL" id="KUI55031.1"/>
    </source>
</evidence>
<dbReference type="STRING" id="694573.A0A194UTT6"/>
<keyword evidence="1" id="KW-0472">Membrane</keyword>
<protein>
    <submittedName>
        <fullName evidence="2">Uncharacterized protein</fullName>
    </submittedName>
</protein>
<sequence length="401" mass="43470">MTSSIISRSATITILAACAVFGAYGTFVAGIKNGLFDSITESAGHEVHDKYFPGGPAPYKTTYTRFDAIDGHLITLIAFFTYILDGPKTWDVVLVYWYLMSQFCAGWTLLSLEGLRKGNKGRVVSWTGVMGLILQNFTFTVTVPIYLITHLLTSPMSTAEVSSQAILVDTSDSAILPLSTTLSFVIPSVMMYLPAPAKVSASMHYTWQAIWQIFPVTQSTYHWIIKSILPGPSSRSSSSTRAHLVGVYRYILFLSFVPQILLLTVAMTPAAVVPEVLKPMFQDVDLVSAFIPYWPWNSPTANELAGAAAGLASATVVTADGKADLVKLFLQWDVYCGGAAILTWAVFIYGVARPDKSVISSIVPKAVFWMVVGGPVGAAAMLLMERDAAAIGDAADRKKRH</sequence>
<gene>
    <name evidence="2" type="ORF">VP1G_02317</name>
</gene>
<feature type="transmembrane region" description="Helical" evidence="1">
    <location>
        <begin position="94"/>
        <end position="112"/>
    </location>
</feature>
<feature type="transmembrane region" description="Helical" evidence="1">
    <location>
        <begin position="12"/>
        <end position="31"/>
    </location>
</feature>
<dbReference type="AlphaFoldDB" id="A0A194UTT6"/>
<keyword evidence="1" id="KW-1133">Transmembrane helix</keyword>
<feature type="transmembrane region" description="Helical" evidence="1">
    <location>
        <begin position="174"/>
        <end position="193"/>
    </location>
</feature>
<evidence type="ECO:0000256" key="1">
    <source>
        <dbReference type="SAM" id="Phobius"/>
    </source>
</evidence>
<dbReference type="OrthoDB" id="9993796at2759"/>
<dbReference type="EMBL" id="KN714677">
    <property type="protein sequence ID" value="KUI55031.1"/>
    <property type="molecule type" value="Genomic_DNA"/>
</dbReference>
<dbReference type="Proteomes" id="UP000078576">
    <property type="component" value="Unassembled WGS sequence"/>
</dbReference>
<proteinExistence type="predicted"/>
<feature type="transmembrane region" description="Helical" evidence="1">
    <location>
        <begin position="332"/>
        <end position="351"/>
    </location>
</feature>
<feature type="transmembrane region" description="Helical" evidence="1">
    <location>
        <begin position="250"/>
        <end position="272"/>
    </location>
</feature>
<organism evidence="2 3">
    <name type="scientific">Cytospora mali</name>
    <name type="common">Apple Valsa canker fungus</name>
    <name type="synonym">Valsa mali</name>
    <dbReference type="NCBI Taxonomy" id="578113"/>
    <lineage>
        <taxon>Eukaryota</taxon>
        <taxon>Fungi</taxon>
        <taxon>Dikarya</taxon>
        <taxon>Ascomycota</taxon>
        <taxon>Pezizomycotina</taxon>
        <taxon>Sordariomycetes</taxon>
        <taxon>Sordariomycetidae</taxon>
        <taxon>Diaporthales</taxon>
        <taxon>Cytosporaceae</taxon>
        <taxon>Cytospora</taxon>
    </lineage>
</organism>
<feature type="transmembrane region" description="Helical" evidence="1">
    <location>
        <begin position="363"/>
        <end position="384"/>
    </location>
</feature>
<keyword evidence="1" id="KW-0812">Transmembrane</keyword>
<accession>A0A194UTT6</accession>
<reference evidence="3" key="1">
    <citation type="submission" date="2014-12" db="EMBL/GenBank/DDBJ databases">
        <title>Genome Sequence of Valsa Canker Pathogens Uncovers a Specific Adaption of Colonization on Woody Bark.</title>
        <authorList>
            <person name="Yin Z."/>
            <person name="Liu H."/>
            <person name="Gao X."/>
            <person name="Li Z."/>
            <person name="Song N."/>
            <person name="Ke X."/>
            <person name="Dai Q."/>
            <person name="Wu Y."/>
            <person name="Sun Y."/>
            <person name="Xu J.-R."/>
            <person name="Kang Z.K."/>
            <person name="Wang L."/>
            <person name="Huang L."/>
        </authorList>
    </citation>
    <scope>NUCLEOTIDE SEQUENCE [LARGE SCALE GENOMIC DNA]</scope>
    <source>
        <strain evidence="3">SXYL134</strain>
    </source>
</reference>
<name>A0A194UTT6_CYTMA</name>